<keyword evidence="2" id="KW-0732">Signal</keyword>
<evidence type="ECO:0000313" key="3">
    <source>
        <dbReference type="EMBL" id="GAA0161526.1"/>
    </source>
</evidence>
<organism evidence="3 4">
    <name type="scientific">Lithospermum erythrorhizon</name>
    <name type="common">Purple gromwell</name>
    <name type="synonym">Lithospermum officinale var. erythrorhizon</name>
    <dbReference type="NCBI Taxonomy" id="34254"/>
    <lineage>
        <taxon>Eukaryota</taxon>
        <taxon>Viridiplantae</taxon>
        <taxon>Streptophyta</taxon>
        <taxon>Embryophyta</taxon>
        <taxon>Tracheophyta</taxon>
        <taxon>Spermatophyta</taxon>
        <taxon>Magnoliopsida</taxon>
        <taxon>eudicotyledons</taxon>
        <taxon>Gunneridae</taxon>
        <taxon>Pentapetalae</taxon>
        <taxon>asterids</taxon>
        <taxon>lamiids</taxon>
        <taxon>Boraginales</taxon>
        <taxon>Boraginaceae</taxon>
        <taxon>Boraginoideae</taxon>
        <taxon>Lithospermeae</taxon>
        <taxon>Lithospermum</taxon>
    </lineage>
</organism>
<name>A0AAV3QF08_LITER</name>
<accession>A0AAV3QF08</accession>
<dbReference type="AlphaFoldDB" id="A0AAV3QF08"/>
<dbReference type="PANTHER" id="PTHR35094">
    <property type="entry name" value="LEUCINE-RICH REPEAT EXTENSIN-LIKE PROTEIN 2"/>
    <property type="match status" value="1"/>
</dbReference>
<evidence type="ECO:0000256" key="1">
    <source>
        <dbReference type="SAM" id="MobiDB-lite"/>
    </source>
</evidence>
<proteinExistence type="predicted"/>
<dbReference type="PANTHER" id="PTHR35094:SF1">
    <property type="entry name" value="PROTEIN, PUTATIVE-RELATED"/>
    <property type="match status" value="1"/>
</dbReference>
<feature type="signal peptide" evidence="2">
    <location>
        <begin position="1"/>
        <end position="19"/>
    </location>
</feature>
<gene>
    <name evidence="3" type="ORF">LIER_17821</name>
</gene>
<comment type="caution">
    <text evidence="3">The sequence shown here is derived from an EMBL/GenBank/DDBJ whole genome shotgun (WGS) entry which is preliminary data.</text>
</comment>
<feature type="compositionally biased region" description="Pro residues" evidence="1">
    <location>
        <begin position="50"/>
        <end position="70"/>
    </location>
</feature>
<keyword evidence="4" id="KW-1185">Reference proteome</keyword>
<sequence>MMKLVMFLIVFAIAEPIHGLNSRKLEDDNTSAPGFDYKCGGCPCNSPCVQSPPPPPPRPPSNKCPPPPPSGGSSNKPSAPTPPSQYVYITGPPGDLYPVDHNYSKAAARGFNVGLQILIGSLLLGFHA</sequence>
<feature type="chain" id="PRO_5043864739" evidence="2">
    <location>
        <begin position="20"/>
        <end position="128"/>
    </location>
</feature>
<evidence type="ECO:0000256" key="2">
    <source>
        <dbReference type="SAM" id="SignalP"/>
    </source>
</evidence>
<dbReference type="EMBL" id="BAABME010004202">
    <property type="protein sequence ID" value="GAA0161526.1"/>
    <property type="molecule type" value="Genomic_DNA"/>
</dbReference>
<protein>
    <submittedName>
        <fullName evidence="3">Uncharacterized protein</fullName>
    </submittedName>
</protein>
<evidence type="ECO:0000313" key="4">
    <source>
        <dbReference type="Proteomes" id="UP001454036"/>
    </source>
</evidence>
<reference evidence="3 4" key="1">
    <citation type="submission" date="2024-01" db="EMBL/GenBank/DDBJ databases">
        <title>The complete chloroplast genome sequence of Lithospermum erythrorhizon: insights into the phylogenetic relationship among Boraginaceae species and the maternal lineages of purple gromwells.</title>
        <authorList>
            <person name="Okada T."/>
            <person name="Watanabe K."/>
        </authorList>
    </citation>
    <scope>NUCLEOTIDE SEQUENCE [LARGE SCALE GENOMIC DNA]</scope>
</reference>
<feature type="region of interest" description="Disordered" evidence="1">
    <location>
        <begin position="49"/>
        <end position="86"/>
    </location>
</feature>
<dbReference type="Proteomes" id="UP001454036">
    <property type="component" value="Unassembled WGS sequence"/>
</dbReference>